<dbReference type="InterPro" id="IPR006130">
    <property type="entry name" value="Asp/Orn_carbamoylTrfase"/>
</dbReference>
<dbReference type="PANTHER" id="PTHR45753:SF3">
    <property type="entry name" value="ORNITHINE TRANSCARBAMYLASE, MITOCHONDRIAL"/>
    <property type="match status" value="1"/>
</dbReference>
<evidence type="ECO:0000259" key="8">
    <source>
        <dbReference type="Pfam" id="PF00185"/>
    </source>
</evidence>
<organism evidence="10 11">
    <name type="scientific">Geochorda subterranea</name>
    <dbReference type="NCBI Taxonomy" id="3109564"/>
    <lineage>
        <taxon>Bacteria</taxon>
        <taxon>Bacillati</taxon>
        <taxon>Bacillota</taxon>
        <taxon>Limnochordia</taxon>
        <taxon>Limnochordales</taxon>
        <taxon>Geochordaceae</taxon>
        <taxon>Geochorda</taxon>
    </lineage>
</organism>
<feature type="binding site" evidence="7">
    <location>
        <position position="184"/>
    </location>
    <ligand>
        <name>L-ornithine</name>
        <dbReference type="ChEBI" id="CHEBI:46911"/>
    </ligand>
</feature>
<feature type="binding site" evidence="7">
    <location>
        <begin position="75"/>
        <end position="78"/>
    </location>
    <ligand>
        <name>carbamoyl phosphate</name>
        <dbReference type="ChEBI" id="CHEBI:58228"/>
    </ligand>
</feature>
<feature type="binding site" evidence="7">
    <location>
        <position position="126"/>
    </location>
    <ligand>
        <name>carbamoyl phosphate</name>
        <dbReference type="ChEBI" id="CHEBI:58228"/>
    </ligand>
</feature>
<evidence type="ECO:0000313" key="11">
    <source>
        <dbReference type="Proteomes" id="UP001333102"/>
    </source>
</evidence>
<dbReference type="InterPro" id="IPR024904">
    <property type="entry name" value="OTCase_ArgI"/>
</dbReference>
<dbReference type="Pfam" id="PF00185">
    <property type="entry name" value="OTCace"/>
    <property type="match status" value="1"/>
</dbReference>
<dbReference type="Pfam" id="PF02729">
    <property type="entry name" value="OTCace_N"/>
    <property type="match status" value="1"/>
</dbReference>
<comment type="catalytic activity">
    <reaction evidence="6 7">
        <text>carbamoyl phosphate + L-ornithine = L-citrulline + phosphate + H(+)</text>
        <dbReference type="Rhea" id="RHEA:19513"/>
        <dbReference type="ChEBI" id="CHEBI:15378"/>
        <dbReference type="ChEBI" id="CHEBI:43474"/>
        <dbReference type="ChEBI" id="CHEBI:46911"/>
        <dbReference type="ChEBI" id="CHEBI:57743"/>
        <dbReference type="ChEBI" id="CHEBI:58228"/>
        <dbReference type="EC" id="2.1.3.3"/>
    </reaction>
</comment>
<dbReference type="EMBL" id="CP141614">
    <property type="protein sequence ID" value="WRP13631.1"/>
    <property type="molecule type" value="Genomic_DNA"/>
</dbReference>
<dbReference type="NCBIfam" id="NF001986">
    <property type="entry name" value="PRK00779.1"/>
    <property type="match status" value="1"/>
</dbReference>
<dbReference type="Gene3D" id="3.40.50.1370">
    <property type="entry name" value="Aspartate/ornithine carbamoyltransferase"/>
    <property type="match status" value="2"/>
</dbReference>
<evidence type="ECO:0000256" key="6">
    <source>
        <dbReference type="ARBA" id="ARBA00048772"/>
    </source>
</evidence>
<dbReference type="InterPro" id="IPR006131">
    <property type="entry name" value="Asp_carbamoyltransf_Asp/Orn-bd"/>
</dbReference>
<keyword evidence="7" id="KW-0963">Cytoplasm</keyword>
<dbReference type="PANTHER" id="PTHR45753">
    <property type="entry name" value="ORNITHINE CARBAMOYLTRANSFERASE, MITOCHONDRIAL"/>
    <property type="match status" value="1"/>
</dbReference>
<proteinExistence type="inferred from homology"/>
<evidence type="ECO:0000256" key="7">
    <source>
        <dbReference type="HAMAP-Rule" id="MF_01109"/>
    </source>
</evidence>
<gene>
    <name evidence="10" type="primary">argF</name>
    <name evidence="10" type="ORF">VLY81_09230</name>
</gene>
<feature type="binding site" evidence="7">
    <location>
        <position position="316"/>
    </location>
    <ligand>
        <name>carbamoyl phosphate</name>
        <dbReference type="ChEBI" id="CHEBI:58228"/>
    </ligand>
</feature>
<feature type="binding site" evidence="7">
    <location>
        <position position="102"/>
    </location>
    <ligand>
        <name>carbamoyl phosphate</name>
        <dbReference type="ChEBI" id="CHEBI:58228"/>
    </ligand>
</feature>
<comment type="pathway">
    <text evidence="1">Amino-acid biosynthesis; L-arginine biosynthesis; L-arginine from L-ornithine and carbamoyl phosphate: step 1/3.</text>
</comment>
<dbReference type="PROSITE" id="PS00097">
    <property type="entry name" value="CARBAMOYLTRANSFERASE"/>
    <property type="match status" value="1"/>
</dbReference>
<feature type="binding site" evidence="7">
    <location>
        <begin position="153"/>
        <end position="156"/>
    </location>
    <ligand>
        <name>carbamoyl phosphate</name>
        <dbReference type="ChEBI" id="CHEBI:58228"/>
    </ligand>
</feature>
<evidence type="ECO:0000256" key="1">
    <source>
        <dbReference type="ARBA" id="ARBA00004975"/>
    </source>
</evidence>
<dbReference type="InterPro" id="IPR002292">
    <property type="entry name" value="Orn/put_carbamltrans"/>
</dbReference>
<dbReference type="PRINTS" id="PR00102">
    <property type="entry name" value="OTCASE"/>
</dbReference>
<evidence type="ECO:0000256" key="2">
    <source>
        <dbReference type="ARBA" id="ARBA00007805"/>
    </source>
</evidence>
<evidence type="ECO:0000313" key="10">
    <source>
        <dbReference type="EMBL" id="WRP13631.1"/>
    </source>
</evidence>
<feature type="binding site" evidence="7">
    <location>
        <begin position="252"/>
        <end position="253"/>
    </location>
    <ligand>
        <name>L-ornithine</name>
        <dbReference type="ChEBI" id="CHEBI:46911"/>
    </ligand>
</feature>
<evidence type="ECO:0000256" key="3">
    <source>
        <dbReference type="ARBA" id="ARBA00013007"/>
    </source>
</evidence>
<comment type="similarity">
    <text evidence="2 7">Belongs to the aspartate/ornithine carbamoyltransferase superfamily. OTCase family.</text>
</comment>
<sequence length="332" mass="36090">MQFALDGLGALRRLVEDEVGAGMRGRDLLSPLDLSRVETERVLELGHRLKAWQRAGVRIAPLAGRSLALIFQKPSTRTRVSFDVAMAQLGGHALTLSAQELQLGRGETIQDTGRVLSRYVDAIMIRTYAHQEVEALAQAATVPVINGLTDYLHPVQALADFMTIQERLGRLAGVRLAYVGDGNNVARALMWGGARLGMHVVVASPPGYQLEEQAVALARIEAEASGGSVELTGDPHRAVRGADVIYTDVWASMGQEAEHERRVKDLAAYRVDARLVAEAAPHVLVMHCLPAHRGEEITDEVIDGPHSVVWDQAENRLHSQKALLLLLLGGNL</sequence>
<dbReference type="SUPFAM" id="SSF53671">
    <property type="entry name" value="Aspartate/ornithine carbamoyltransferase"/>
    <property type="match status" value="1"/>
</dbReference>
<dbReference type="EC" id="2.1.3.3" evidence="3 7"/>
<dbReference type="InterPro" id="IPR036901">
    <property type="entry name" value="Asp/Orn_carbamoylTrfase_sf"/>
</dbReference>
<dbReference type="InterPro" id="IPR006132">
    <property type="entry name" value="Asp/Orn_carbamoyltranf_P-bd"/>
</dbReference>
<reference evidence="11" key="1">
    <citation type="submission" date="2023-12" db="EMBL/GenBank/DDBJ databases">
        <title>Novel isolates from deep terrestrial aquifers shed light on the physiology and ecology of the class Limnochordia.</title>
        <authorList>
            <person name="Karnachuk O.V."/>
            <person name="Lukina A.P."/>
            <person name="Avakyan M.R."/>
            <person name="Kadnikov V."/>
            <person name="Begmatov S."/>
            <person name="Beletsky A.V."/>
            <person name="Mardanov A.V."/>
            <person name="Ravin N.V."/>
        </authorList>
    </citation>
    <scope>NUCLEOTIDE SEQUENCE [LARGE SCALE GENOMIC DNA]</scope>
    <source>
        <strain evidence="11">LN</strain>
    </source>
</reference>
<evidence type="ECO:0000256" key="5">
    <source>
        <dbReference type="ARBA" id="ARBA00022679"/>
    </source>
</evidence>
<feature type="binding site" evidence="7">
    <location>
        <begin position="288"/>
        <end position="289"/>
    </location>
    <ligand>
        <name>carbamoyl phosphate</name>
        <dbReference type="ChEBI" id="CHEBI:58228"/>
    </ligand>
</feature>
<evidence type="ECO:0000256" key="4">
    <source>
        <dbReference type="ARBA" id="ARBA00016634"/>
    </source>
</evidence>
<dbReference type="GO" id="GO:0004585">
    <property type="term" value="F:ornithine carbamoyltransferase activity"/>
    <property type="evidence" value="ECO:0007669"/>
    <property type="project" value="UniProtKB-EC"/>
</dbReference>
<dbReference type="PRINTS" id="PR00100">
    <property type="entry name" value="AOTCASE"/>
</dbReference>
<dbReference type="NCBIfam" id="TIGR00658">
    <property type="entry name" value="orni_carb_tr"/>
    <property type="match status" value="1"/>
</dbReference>
<protein>
    <recommendedName>
        <fullName evidence="4 7">Ornithine carbamoyltransferase</fullName>
        <shortName evidence="7">OTCase</shortName>
        <ecNumber evidence="3 7">2.1.3.3</ecNumber>
    </recommendedName>
</protein>
<feature type="domain" description="Aspartate/ornithine carbamoyltransferase Asp/Orn-binding" evidence="8">
    <location>
        <begin position="173"/>
        <end position="326"/>
    </location>
</feature>
<feature type="domain" description="Aspartate/ornithine carbamoyltransferase carbamoyl-P binding" evidence="9">
    <location>
        <begin position="26"/>
        <end position="166"/>
    </location>
</feature>
<evidence type="ECO:0000259" key="9">
    <source>
        <dbReference type="Pfam" id="PF02729"/>
    </source>
</evidence>
<keyword evidence="11" id="KW-1185">Reference proteome</keyword>
<accession>A0ABZ1BLD9</accession>
<keyword evidence="5 7" id="KW-0808">Transferase</keyword>
<dbReference type="Proteomes" id="UP001333102">
    <property type="component" value="Chromosome"/>
</dbReference>
<dbReference type="HAMAP" id="MF_01109">
    <property type="entry name" value="OTCase"/>
    <property type="match status" value="1"/>
</dbReference>
<comment type="subcellular location">
    <subcellularLocation>
        <location evidence="7">Cytoplasm</location>
    </subcellularLocation>
</comment>
<name>A0ABZ1BLD9_9FIRM</name>
<feature type="binding site" evidence="7">
    <location>
        <position position="248"/>
    </location>
    <ligand>
        <name>L-ornithine</name>
        <dbReference type="ChEBI" id="CHEBI:46911"/>
    </ligand>
</feature>